<evidence type="ECO:0000256" key="6">
    <source>
        <dbReference type="SAM" id="Phobius"/>
    </source>
</evidence>
<name>A0A517P388_9BACT</name>
<organism evidence="7 8">
    <name type="scientific">Stieleria marina</name>
    <dbReference type="NCBI Taxonomy" id="1930275"/>
    <lineage>
        <taxon>Bacteria</taxon>
        <taxon>Pseudomonadati</taxon>
        <taxon>Planctomycetota</taxon>
        <taxon>Planctomycetia</taxon>
        <taxon>Pirellulales</taxon>
        <taxon>Pirellulaceae</taxon>
        <taxon>Stieleria</taxon>
    </lineage>
</organism>
<evidence type="ECO:0000256" key="4">
    <source>
        <dbReference type="ARBA" id="ARBA00022989"/>
    </source>
</evidence>
<keyword evidence="3 6" id="KW-0812">Transmembrane</keyword>
<accession>A0A517P388</accession>
<keyword evidence="4 6" id="KW-1133">Transmembrane helix</keyword>
<proteinExistence type="predicted"/>
<dbReference type="InterPro" id="IPR005899">
    <property type="entry name" value="Na_pump_deCOase"/>
</dbReference>
<feature type="transmembrane region" description="Helical" evidence="6">
    <location>
        <begin position="26"/>
        <end position="48"/>
    </location>
</feature>
<evidence type="ECO:0000256" key="5">
    <source>
        <dbReference type="ARBA" id="ARBA00023136"/>
    </source>
</evidence>
<dbReference type="Pfam" id="PF04277">
    <property type="entry name" value="OAD_gamma"/>
    <property type="match status" value="1"/>
</dbReference>
<dbReference type="GO" id="GO:0036376">
    <property type="term" value="P:sodium ion export across plasma membrane"/>
    <property type="evidence" value="ECO:0007669"/>
    <property type="project" value="InterPro"/>
</dbReference>
<dbReference type="AlphaFoldDB" id="A0A517P388"/>
<dbReference type="RefSeq" id="WP_145421712.1">
    <property type="nucleotide sequence ID" value="NZ_CP036526.1"/>
</dbReference>
<keyword evidence="5 6" id="KW-0472">Membrane</keyword>
<evidence type="ECO:0000256" key="3">
    <source>
        <dbReference type="ARBA" id="ARBA00022692"/>
    </source>
</evidence>
<dbReference type="EMBL" id="CP036526">
    <property type="protein sequence ID" value="QDT13840.1"/>
    <property type="molecule type" value="Genomic_DNA"/>
</dbReference>
<protein>
    <submittedName>
        <fullName evidence="7">Oxaloacetate decarboxylase, gamma chain</fullName>
    </submittedName>
</protein>
<comment type="subcellular location">
    <subcellularLocation>
        <location evidence="1">Cell membrane</location>
    </subcellularLocation>
</comment>
<dbReference type="OrthoDB" id="289282at2"/>
<evidence type="ECO:0000256" key="1">
    <source>
        <dbReference type="ARBA" id="ARBA00004236"/>
    </source>
</evidence>
<sequence>MQLVTVAMVLANTILAESIAARGIAIAITGMAIVAFALLLIIAFISALPKLLAIVERFVPESEDPHVRTANSQSHPESQVADDDAVLAAIGFVLHSRLQNKD</sequence>
<reference evidence="7 8" key="1">
    <citation type="submission" date="2019-02" db="EMBL/GenBank/DDBJ databases">
        <title>Deep-cultivation of Planctomycetes and their phenomic and genomic characterization uncovers novel biology.</title>
        <authorList>
            <person name="Wiegand S."/>
            <person name="Jogler M."/>
            <person name="Boedeker C."/>
            <person name="Pinto D."/>
            <person name="Vollmers J."/>
            <person name="Rivas-Marin E."/>
            <person name="Kohn T."/>
            <person name="Peeters S.H."/>
            <person name="Heuer A."/>
            <person name="Rast P."/>
            <person name="Oberbeckmann S."/>
            <person name="Bunk B."/>
            <person name="Jeske O."/>
            <person name="Meyerdierks A."/>
            <person name="Storesund J.E."/>
            <person name="Kallscheuer N."/>
            <person name="Luecker S."/>
            <person name="Lage O.M."/>
            <person name="Pohl T."/>
            <person name="Merkel B.J."/>
            <person name="Hornburger P."/>
            <person name="Mueller R.-W."/>
            <person name="Bruemmer F."/>
            <person name="Labrenz M."/>
            <person name="Spormann A.M."/>
            <person name="Op den Camp H."/>
            <person name="Overmann J."/>
            <person name="Amann R."/>
            <person name="Jetten M.S.M."/>
            <person name="Mascher T."/>
            <person name="Medema M.H."/>
            <person name="Devos D.P."/>
            <person name="Kaster A.-K."/>
            <person name="Ovreas L."/>
            <person name="Rohde M."/>
            <person name="Galperin M.Y."/>
            <person name="Jogler C."/>
        </authorList>
    </citation>
    <scope>NUCLEOTIDE SEQUENCE [LARGE SCALE GENOMIC DNA]</scope>
    <source>
        <strain evidence="7 8">K23_9</strain>
    </source>
</reference>
<evidence type="ECO:0000256" key="2">
    <source>
        <dbReference type="ARBA" id="ARBA00022475"/>
    </source>
</evidence>
<keyword evidence="2" id="KW-1003">Cell membrane</keyword>
<gene>
    <name evidence="7" type="ORF">K239x_58600</name>
</gene>
<dbReference type="GO" id="GO:0005886">
    <property type="term" value="C:plasma membrane"/>
    <property type="evidence" value="ECO:0007669"/>
    <property type="project" value="UniProtKB-SubCell"/>
</dbReference>
<keyword evidence="8" id="KW-1185">Reference proteome</keyword>
<evidence type="ECO:0000313" key="8">
    <source>
        <dbReference type="Proteomes" id="UP000319817"/>
    </source>
</evidence>
<dbReference type="GO" id="GO:0015081">
    <property type="term" value="F:sodium ion transmembrane transporter activity"/>
    <property type="evidence" value="ECO:0007669"/>
    <property type="project" value="InterPro"/>
</dbReference>
<dbReference type="Proteomes" id="UP000319817">
    <property type="component" value="Chromosome"/>
</dbReference>
<evidence type="ECO:0000313" key="7">
    <source>
        <dbReference type="EMBL" id="QDT13840.1"/>
    </source>
</evidence>